<reference evidence="2 3" key="1">
    <citation type="journal article" date="2019" name="Commun. Biol.">
        <title>The bagworm genome reveals a unique fibroin gene that provides high tensile strength.</title>
        <authorList>
            <person name="Kono N."/>
            <person name="Nakamura H."/>
            <person name="Ohtoshi R."/>
            <person name="Tomita M."/>
            <person name="Numata K."/>
            <person name="Arakawa K."/>
        </authorList>
    </citation>
    <scope>NUCLEOTIDE SEQUENCE [LARGE SCALE GENOMIC DNA]</scope>
</reference>
<protein>
    <submittedName>
        <fullName evidence="2">Uncharacterized protein</fullName>
    </submittedName>
</protein>
<proteinExistence type="predicted"/>
<feature type="region of interest" description="Disordered" evidence="1">
    <location>
        <begin position="1"/>
        <end position="38"/>
    </location>
</feature>
<gene>
    <name evidence="2" type="ORF">EVAR_72520_1</name>
</gene>
<evidence type="ECO:0000313" key="2">
    <source>
        <dbReference type="EMBL" id="GBP00702.1"/>
    </source>
</evidence>
<comment type="caution">
    <text evidence="2">The sequence shown here is derived from an EMBL/GenBank/DDBJ whole genome shotgun (WGS) entry which is preliminary data.</text>
</comment>
<sequence length="102" mass="11842">MAVGRTHSKVHRQKVNFEATTWNAPRGKRKRGAPKKKVDKRYKTIYRQFCVLEMIHRRGAVNRSVLFRSFAESYQLRETYAVGPLVDVGHTSYDLSSGRRSD</sequence>
<dbReference type="EMBL" id="BGZK01006794">
    <property type="protein sequence ID" value="GBP00702.1"/>
    <property type="molecule type" value="Genomic_DNA"/>
</dbReference>
<organism evidence="2 3">
    <name type="scientific">Eumeta variegata</name>
    <name type="common">Bagworm moth</name>
    <name type="synonym">Eumeta japonica</name>
    <dbReference type="NCBI Taxonomy" id="151549"/>
    <lineage>
        <taxon>Eukaryota</taxon>
        <taxon>Metazoa</taxon>
        <taxon>Ecdysozoa</taxon>
        <taxon>Arthropoda</taxon>
        <taxon>Hexapoda</taxon>
        <taxon>Insecta</taxon>
        <taxon>Pterygota</taxon>
        <taxon>Neoptera</taxon>
        <taxon>Endopterygota</taxon>
        <taxon>Lepidoptera</taxon>
        <taxon>Glossata</taxon>
        <taxon>Ditrysia</taxon>
        <taxon>Tineoidea</taxon>
        <taxon>Psychidae</taxon>
        <taxon>Oiketicinae</taxon>
        <taxon>Eumeta</taxon>
    </lineage>
</organism>
<accession>A0A4C1SF24</accession>
<evidence type="ECO:0000313" key="3">
    <source>
        <dbReference type="Proteomes" id="UP000299102"/>
    </source>
</evidence>
<feature type="compositionally biased region" description="Basic residues" evidence="1">
    <location>
        <begin position="26"/>
        <end position="38"/>
    </location>
</feature>
<name>A0A4C1SF24_EUMVA</name>
<evidence type="ECO:0000256" key="1">
    <source>
        <dbReference type="SAM" id="MobiDB-lite"/>
    </source>
</evidence>
<dbReference type="Proteomes" id="UP000299102">
    <property type="component" value="Unassembled WGS sequence"/>
</dbReference>
<dbReference type="AlphaFoldDB" id="A0A4C1SF24"/>
<keyword evidence="3" id="KW-1185">Reference proteome</keyword>
<feature type="compositionally biased region" description="Basic residues" evidence="1">
    <location>
        <begin position="1"/>
        <end position="14"/>
    </location>
</feature>